<dbReference type="Proteomes" id="UP000674143">
    <property type="component" value="Unassembled WGS sequence"/>
</dbReference>
<dbReference type="KEGG" id="loi:92358036"/>
<dbReference type="GeneID" id="92358036"/>
<dbReference type="RefSeq" id="XP_067061139.1">
    <property type="nucleotide sequence ID" value="XM_067204102.1"/>
</dbReference>
<keyword evidence="2" id="KW-1185">Reference proteome</keyword>
<evidence type="ECO:0000313" key="2">
    <source>
        <dbReference type="Proteomes" id="UP000674143"/>
    </source>
</evidence>
<protein>
    <submittedName>
        <fullName evidence="1">Uncharacterized protein</fullName>
    </submittedName>
</protein>
<name>A0A836GZX7_9TRYP</name>
<reference evidence="2" key="1">
    <citation type="journal article" date="2021" name="Microbiol. Resour. Announc.">
        <title>LGAAP: Leishmaniinae Genome Assembly and Annotation Pipeline.</title>
        <authorList>
            <person name="Almutairi H."/>
            <person name="Urbaniak M.D."/>
            <person name="Bates M.D."/>
            <person name="Jariyapan N."/>
            <person name="Kwakye-Nuako G."/>
            <person name="Thomaz-Soccol V."/>
            <person name="Al-Salem W.S."/>
            <person name="Dillon R.J."/>
            <person name="Bates P.A."/>
            <person name="Gatherer D."/>
        </authorList>
    </citation>
    <scope>NUCLEOTIDE SEQUENCE [LARGE SCALE GENOMIC DNA]</scope>
</reference>
<sequence length="61" mass="6901">MVVRISVRASWRDSAASCGWVQANTPLRSCEVHRSTKFGGKTNIPIRIDFRRGYVYNEVSA</sequence>
<reference evidence="2" key="2">
    <citation type="journal article" date="2021" name="Sci. Data">
        <title>Chromosome-scale genome sequencing, assembly and annotation of six genomes from subfamily Leishmaniinae.</title>
        <authorList>
            <person name="Almutairi H."/>
            <person name="Urbaniak M.D."/>
            <person name="Bates M.D."/>
            <person name="Jariyapan N."/>
            <person name="Kwakye-Nuako G."/>
            <person name="Thomaz Soccol V."/>
            <person name="Al-Salem W.S."/>
            <person name="Dillon R.J."/>
            <person name="Bates P.A."/>
            <person name="Gatherer D."/>
        </authorList>
    </citation>
    <scope>NUCLEOTIDE SEQUENCE [LARGE SCALE GENOMIC DNA]</scope>
</reference>
<proteinExistence type="predicted"/>
<dbReference type="AlphaFoldDB" id="A0A836GZX7"/>
<comment type="caution">
    <text evidence="1">The sequence shown here is derived from an EMBL/GenBank/DDBJ whole genome shotgun (WGS) entry which is preliminary data.</text>
</comment>
<evidence type="ECO:0000313" key="1">
    <source>
        <dbReference type="EMBL" id="KAG5472743.1"/>
    </source>
</evidence>
<gene>
    <name evidence="1" type="ORF">LSCM4_02066</name>
</gene>
<organism evidence="1 2">
    <name type="scientific">Leishmania orientalis</name>
    <dbReference type="NCBI Taxonomy" id="2249476"/>
    <lineage>
        <taxon>Eukaryota</taxon>
        <taxon>Discoba</taxon>
        <taxon>Euglenozoa</taxon>
        <taxon>Kinetoplastea</taxon>
        <taxon>Metakinetoplastina</taxon>
        <taxon>Trypanosomatida</taxon>
        <taxon>Trypanosomatidae</taxon>
        <taxon>Leishmaniinae</taxon>
        <taxon>Leishmania</taxon>
    </lineage>
</organism>
<dbReference type="EMBL" id="JAFHLR010000030">
    <property type="protein sequence ID" value="KAG5472743.1"/>
    <property type="molecule type" value="Genomic_DNA"/>
</dbReference>
<accession>A0A836GZX7</accession>